<accession>A0ABX8MMP7</accession>
<dbReference type="EMBL" id="CP077074">
    <property type="protein sequence ID" value="QXH38950.1"/>
    <property type="molecule type" value="Genomic_DNA"/>
</dbReference>
<reference evidence="1" key="1">
    <citation type="submission" date="2021-06" db="EMBL/GenBank/DDBJ databases">
        <title>Updating the genus Pseudomonas: Description of 43 new species and partition of the Pseudomonas putida group.</title>
        <authorList>
            <person name="Girard L."/>
            <person name="Lood C."/>
            <person name="Vandamme P."/>
            <person name="Rokni-Zadeh H."/>
            <person name="van Noort V."/>
            <person name="Hofte M."/>
            <person name="Lavigne R."/>
            <person name="De Mot R."/>
        </authorList>
    </citation>
    <scope>NUCLEOTIDE SEQUENCE</scope>
    <source>
        <strain evidence="1">CMR12a</strain>
    </source>
</reference>
<dbReference type="RefSeq" id="WP_124347873.1">
    <property type="nucleotide sequence ID" value="NZ_CP027706.1"/>
</dbReference>
<dbReference type="Proteomes" id="UP000693952">
    <property type="component" value="Chromosome"/>
</dbReference>
<proteinExistence type="predicted"/>
<gene>
    <name evidence="1" type="ORF">KSS89_22245</name>
</gene>
<evidence type="ECO:0000313" key="2">
    <source>
        <dbReference type="Proteomes" id="UP000693952"/>
    </source>
</evidence>
<protein>
    <submittedName>
        <fullName evidence="1">Uncharacterized protein</fullName>
    </submittedName>
</protein>
<organism evidence="1 2">
    <name type="scientific">Pseudomonas sessilinigenes</name>
    <dbReference type="NCBI Taxonomy" id="658629"/>
    <lineage>
        <taxon>Bacteria</taxon>
        <taxon>Pseudomonadati</taxon>
        <taxon>Pseudomonadota</taxon>
        <taxon>Gammaproteobacteria</taxon>
        <taxon>Pseudomonadales</taxon>
        <taxon>Pseudomonadaceae</taxon>
        <taxon>Pseudomonas</taxon>
    </lineage>
</organism>
<name>A0ABX8MMP7_9PSED</name>
<keyword evidence="2" id="KW-1185">Reference proteome</keyword>
<evidence type="ECO:0000313" key="1">
    <source>
        <dbReference type="EMBL" id="QXH38950.1"/>
    </source>
</evidence>
<sequence length="103" mass="11808">MAFRTFPLKTNAQRSYILLTDVFDWLEPEIVGGKNRKFPAKQLATVFYGSQDPIEDEVAGDKKIFRKRSAFVVTKFLNDHALVAGSTIKMERLAPYTYRFMPG</sequence>